<sequence>MAASAFGQCNLLPRTASVNPQQSHRQLYSLSFHRQSVNSSPPALSFTQSIGFGPAIERHCVDRNGSDLFKTDAVRQLNGSVISAKGHRVLLELTDHLLVLKVVARFNDLITKKLLEGALDTFKNYSVREEDIDVVWVPGCFEIGVTAQLLGKSQKYQAILCIGAVIRGDTSHYDAVVNAATSGVLSAGLNSGTPCIFGVLTCDTLEQAFNRVGGKSGNKGSEAALTAIEMASLFEHHLKPSE</sequence>
<dbReference type="GO" id="GO:0000906">
    <property type="term" value="F:6,7-dimethyl-8-ribityllumazine synthase activity"/>
    <property type="evidence" value="ECO:0007669"/>
    <property type="project" value="UniProtKB-EC"/>
</dbReference>
<dbReference type="InterPro" id="IPR002180">
    <property type="entry name" value="LS/RS"/>
</dbReference>
<evidence type="ECO:0000256" key="5">
    <source>
        <dbReference type="ARBA" id="ARBA00022679"/>
    </source>
</evidence>
<keyword evidence="9" id="KW-1185">Reference proteome</keyword>
<evidence type="ECO:0000256" key="2">
    <source>
        <dbReference type="ARBA" id="ARBA00007424"/>
    </source>
</evidence>
<dbReference type="Proteomes" id="UP000824120">
    <property type="component" value="Chromosome 12"/>
</dbReference>
<dbReference type="PANTHER" id="PTHR21058">
    <property type="entry name" value="6,7-DIMETHYL-8-RIBITYLLUMAZINE SYNTHASE DMRL SYNTHASE LUMAZINE SYNTHASE"/>
    <property type="match status" value="1"/>
</dbReference>
<comment type="catalytic activity">
    <reaction evidence="6 7">
        <text>(2S)-2-hydroxy-3-oxobutyl phosphate + 5-amino-6-(D-ribitylamino)uracil = 6,7-dimethyl-8-(1-D-ribityl)lumazine + phosphate + 2 H2O + H(+)</text>
        <dbReference type="Rhea" id="RHEA:26152"/>
        <dbReference type="ChEBI" id="CHEBI:15377"/>
        <dbReference type="ChEBI" id="CHEBI:15378"/>
        <dbReference type="ChEBI" id="CHEBI:15934"/>
        <dbReference type="ChEBI" id="CHEBI:43474"/>
        <dbReference type="ChEBI" id="CHEBI:58201"/>
        <dbReference type="ChEBI" id="CHEBI:58830"/>
        <dbReference type="EC" id="2.5.1.78"/>
    </reaction>
</comment>
<dbReference type="OrthoDB" id="2965at2759"/>
<dbReference type="Pfam" id="PF00885">
    <property type="entry name" value="DMRL_synthase"/>
    <property type="match status" value="1"/>
</dbReference>
<dbReference type="PANTHER" id="PTHR21058:SF1">
    <property type="entry name" value="6,7-DIMETHYL-8-RIBITYLLUMAZINE SYNTHASE"/>
    <property type="match status" value="1"/>
</dbReference>
<dbReference type="GO" id="GO:0009349">
    <property type="term" value="C:riboflavin synthase complex"/>
    <property type="evidence" value="ECO:0007669"/>
    <property type="project" value="UniProtKB-UniRule"/>
</dbReference>
<evidence type="ECO:0000256" key="1">
    <source>
        <dbReference type="ARBA" id="ARBA00004917"/>
    </source>
</evidence>
<gene>
    <name evidence="8" type="ORF">H5410_063480</name>
</gene>
<comment type="similarity">
    <text evidence="2 7">Belongs to the DMRL synthase family.</text>
</comment>
<dbReference type="InterPro" id="IPR034964">
    <property type="entry name" value="LS"/>
</dbReference>
<dbReference type="NCBIfam" id="TIGR00114">
    <property type="entry name" value="lumazine-synth"/>
    <property type="match status" value="1"/>
</dbReference>
<dbReference type="EMBL" id="JACXVP010000012">
    <property type="protein sequence ID" value="KAG5573714.1"/>
    <property type="molecule type" value="Genomic_DNA"/>
</dbReference>
<comment type="caution">
    <text evidence="8">The sequence shown here is derived from an EMBL/GenBank/DDBJ whole genome shotgun (WGS) entry which is preliminary data.</text>
</comment>
<dbReference type="CDD" id="cd09209">
    <property type="entry name" value="Lumazine_synthase-I"/>
    <property type="match status" value="1"/>
</dbReference>
<dbReference type="SUPFAM" id="SSF52121">
    <property type="entry name" value="Lumazine synthase"/>
    <property type="match status" value="1"/>
</dbReference>
<evidence type="ECO:0000313" key="8">
    <source>
        <dbReference type="EMBL" id="KAG5573714.1"/>
    </source>
</evidence>
<dbReference type="EC" id="2.5.1.78" evidence="3 7"/>
<reference evidence="8 9" key="1">
    <citation type="submission" date="2020-09" db="EMBL/GenBank/DDBJ databases">
        <title>De no assembly of potato wild relative species, Solanum commersonii.</title>
        <authorList>
            <person name="Cho K."/>
        </authorList>
    </citation>
    <scope>NUCLEOTIDE SEQUENCE [LARGE SCALE GENOMIC DNA]</scope>
    <source>
        <strain evidence="8">LZ3.2</strain>
        <tissue evidence="8">Leaf</tissue>
    </source>
</reference>
<dbReference type="HAMAP" id="MF_00178">
    <property type="entry name" value="Lumazine_synth"/>
    <property type="match status" value="1"/>
</dbReference>
<evidence type="ECO:0000256" key="7">
    <source>
        <dbReference type="RuleBase" id="RU003795"/>
    </source>
</evidence>
<accession>A0A9J5WDM4</accession>
<dbReference type="InterPro" id="IPR036467">
    <property type="entry name" value="LS/RS_sf"/>
</dbReference>
<comment type="pathway">
    <text evidence="1 7">Cofactor biosynthesis; riboflavin biosynthesis; riboflavin from 2-hydroxy-3-oxobutyl phosphate and 5-amino-6-(D-ribitylamino)uracil: step 1/2.</text>
</comment>
<dbReference type="Gene3D" id="3.40.50.960">
    <property type="entry name" value="Lumazine/riboflavin synthase"/>
    <property type="match status" value="1"/>
</dbReference>
<comment type="function">
    <text evidence="7">Catalyzes the formation of 6,7-dimethyl-8-ribityllumazine by condensation of 5-amino-6-(D-ribitylamino)uracil with 3,4-dihydroxy-2-butanone 4-phosphate. This is the penultimate step in the biosynthesis of riboflavin.</text>
</comment>
<keyword evidence="5 7" id="KW-0808">Transferase</keyword>
<organism evidence="8 9">
    <name type="scientific">Solanum commersonii</name>
    <name type="common">Commerson's wild potato</name>
    <name type="synonym">Commerson's nightshade</name>
    <dbReference type="NCBI Taxonomy" id="4109"/>
    <lineage>
        <taxon>Eukaryota</taxon>
        <taxon>Viridiplantae</taxon>
        <taxon>Streptophyta</taxon>
        <taxon>Embryophyta</taxon>
        <taxon>Tracheophyta</taxon>
        <taxon>Spermatophyta</taxon>
        <taxon>Magnoliopsida</taxon>
        <taxon>eudicotyledons</taxon>
        <taxon>Gunneridae</taxon>
        <taxon>Pentapetalae</taxon>
        <taxon>asterids</taxon>
        <taxon>lamiids</taxon>
        <taxon>Solanales</taxon>
        <taxon>Solanaceae</taxon>
        <taxon>Solanoideae</taxon>
        <taxon>Solaneae</taxon>
        <taxon>Solanum</taxon>
    </lineage>
</organism>
<evidence type="ECO:0000256" key="3">
    <source>
        <dbReference type="ARBA" id="ARBA00012664"/>
    </source>
</evidence>
<protein>
    <recommendedName>
        <fullName evidence="3 7">6,7-dimethyl-8-ribityllumazine synthase</fullName>
        <shortName evidence="7">DMRL synthase</shortName>
        <ecNumber evidence="3 7">2.5.1.78</ecNumber>
    </recommendedName>
</protein>
<evidence type="ECO:0000313" key="9">
    <source>
        <dbReference type="Proteomes" id="UP000824120"/>
    </source>
</evidence>
<dbReference type="AlphaFoldDB" id="A0A9J5WDM4"/>
<keyword evidence="4 7" id="KW-0686">Riboflavin biosynthesis</keyword>
<evidence type="ECO:0000256" key="6">
    <source>
        <dbReference type="ARBA" id="ARBA00048785"/>
    </source>
</evidence>
<dbReference type="GO" id="GO:0009231">
    <property type="term" value="P:riboflavin biosynthetic process"/>
    <property type="evidence" value="ECO:0007669"/>
    <property type="project" value="UniProtKB-KW"/>
</dbReference>
<proteinExistence type="inferred from homology"/>
<evidence type="ECO:0000256" key="4">
    <source>
        <dbReference type="ARBA" id="ARBA00022619"/>
    </source>
</evidence>
<name>A0A9J5WDM4_SOLCO</name>